<accession>A0A1I3UL30</accession>
<keyword evidence="2" id="KW-1133">Transmembrane helix</keyword>
<proteinExistence type="predicted"/>
<reference evidence="4" key="1">
    <citation type="submission" date="2016-10" db="EMBL/GenBank/DDBJ databases">
        <authorList>
            <person name="Varghese N."/>
            <person name="Submissions S."/>
        </authorList>
    </citation>
    <scope>NUCLEOTIDE SEQUENCE [LARGE SCALE GENOMIC DNA]</scope>
    <source>
        <strain evidence="4">CGMCC 4.2126</strain>
    </source>
</reference>
<keyword evidence="2" id="KW-0812">Transmembrane</keyword>
<dbReference type="EMBL" id="FOQY01000013">
    <property type="protein sequence ID" value="SFJ84194.1"/>
    <property type="molecule type" value="Genomic_DNA"/>
</dbReference>
<evidence type="ECO:0000313" key="3">
    <source>
        <dbReference type="EMBL" id="SFJ84194.1"/>
    </source>
</evidence>
<feature type="region of interest" description="Disordered" evidence="1">
    <location>
        <begin position="1"/>
        <end position="26"/>
    </location>
</feature>
<keyword evidence="2" id="KW-0472">Membrane</keyword>
<evidence type="ECO:0000256" key="2">
    <source>
        <dbReference type="SAM" id="Phobius"/>
    </source>
</evidence>
<name>A0A1I3UL30_9ACTN</name>
<dbReference type="Proteomes" id="UP000199111">
    <property type="component" value="Unassembled WGS sequence"/>
</dbReference>
<dbReference type="GeneID" id="96299744"/>
<protein>
    <submittedName>
        <fullName evidence="3">Uncharacterized protein</fullName>
    </submittedName>
</protein>
<sequence>MDEIETMTKTLARVKPGEHGGDPSGAGARALLAEITAHAPAEKAARRWLQRPRFALGLAVAVALAVAAVVVPSVLDDSGTYTSASWAVTKQADGVVWVRVTDFKDATGLSRQLKELGVPAIVDYAPEGKKCKEPRAEYVEDVPKGLYYAPQNIPGDERGWQMRVDTTLFRPGETFVWTITPLSGGGSSTSTILMKDPVAPCELVADDRGEKLVKEFAGSRSVTGKGGLLEGYPVKGKPLEEVRKELDRRGLDSTFVVLPGGQGENMVVVDARQHPLESERFIQLLVKPAP</sequence>
<keyword evidence="4" id="KW-1185">Reference proteome</keyword>
<evidence type="ECO:0000256" key="1">
    <source>
        <dbReference type="SAM" id="MobiDB-lite"/>
    </source>
</evidence>
<organism evidence="3 4">
    <name type="scientific">Streptosporangium canum</name>
    <dbReference type="NCBI Taxonomy" id="324952"/>
    <lineage>
        <taxon>Bacteria</taxon>
        <taxon>Bacillati</taxon>
        <taxon>Actinomycetota</taxon>
        <taxon>Actinomycetes</taxon>
        <taxon>Streptosporangiales</taxon>
        <taxon>Streptosporangiaceae</taxon>
        <taxon>Streptosporangium</taxon>
    </lineage>
</organism>
<dbReference type="RefSeq" id="WP_093888506.1">
    <property type="nucleotide sequence ID" value="NZ_FOQY01000013.1"/>
</dbReference>
<feature type="transmembrane region" description="Helical" evidence="2">
    <location>
        <begin position="54"/>
        <end position="75"/>
    </location>
</feature>
<dbReference type="AlphaFoldDB" id="A0A1I3UL30"/>
<evidence type="ECO:0000313" key="4">
    <source>
        <dbReference type="Proteomes" id="UP000199111"/>
    </source>
</evidence>
<gene>
    <name evidence="3" type="ORF">SAMN05216275_11312</name>
</gene>